<gene>
    <name evidence="1" type="ORF">CEXT_24961</name>
</gene>
<dbReference type="EMBL" id="BPLR01011299">
    <property type="protein sequence ID" value="GIY45663.1"/>
    <property type="molecule type" value="Genomic_DNA"/>
</dbReference>
<proteinExistence type="predicted"/>
<dbReference type="AlphaFoldDB" id="A0AAV4TP01"/>
<sequence length="149" mass="17562">MSNKFKVRDENFLKITYERLPGQYTTRWFEFEFQEYEPDLSSVLGYLHEDTNTWEFSLICETPEEPDFSDSASFEEMEARRAHIVEFNVIKKSRDSQSSNGDATPYQCRRSKQILMNGYILFSFPVEEFLSYLTSSTSPPKEFEIPLDS</sequence>
<keyword evidence="2" id="KW-1185">Reference proteome</keyword>
<organism evidence="1 2">
    <name type="scientific">Caerostris extrusa</name>
    <name type="common">Bark spider</name>
    <name type="synonym">Caerostris bankana</name>
    <dbReference type="NCBI Taxonomy" id="172846"/>
    <lineage>
        <taxon>Eukaryota</taxon>
        <taxon>Metazoa</taxon>
        <taxon>Ecdysozoa</taxon>
        <taxon>Arthropoda</taxon>
        <taxon>Chelicerata</taxon>
        <taxon>Arachnida</taxon>
        <taxon>Araneae</taxon>
        <taxon>Araneomorphae</taxon>
        <taxon>Entelegynae</taxon>
        <taxon>Araneoidea</taxon>
        <taxon>Araneidae</taxon>
        <taxon>Caerostris</taxon>
    </lineage>
</organism>
<accession>A0AAV4TP01</accession>
<name>A0AAV4TP01_CAEEX</name>
<reference evidence="1 2" key="1">
    <citation type="submission" date="2021-06" db="EMBL/GenBank/DDBJ databases">
        <title>Caerostris extrusa draft genome.</title>
        <authorList>
            <person name="Kono N."/>
            <person name="Arakawa K."/>
        </authorList>
    </citation>
    <scope>NUCLEOTIDE SEQUENCE [LARGE SCALE GENOMIC DNA]</scope>
</reference>
<protein>
    <submittedName>
        <fullName evidence="1">Uncharacterized protein</fullName>
    </submittedName>
</protein>
<comment type="caution">
    <text evidence="1">The sequence shown here is derived from an EMBL/GenBank/DDBJ whole genome shotgun (WGS) entry which is preliminary data.</text>
</comment>
<evidence type="ECO:0000313" key="2">
    <source>
        <dbReference type="Proteomes" id="UP001054945"/>
    </source>
</evidence>
<evidence type="ECO:0000313" key="1">
    <source>
        <dbReference type="EMBL" id="GIY45663.1"/>
    </source>
</evidence>
<dbReference type="Proteomes" id="UP001054945">
    <property type="component" value="Unassembled WGS sequence"/>
</dbReference>